<protein>
    <recommendedName>
        <fullName evidence="2">glycerophosphodiester phosphodiesterase</fullName>
        <ecNumber evidence="2">3.1.4.46</ecNumber>
    </recommendedName>
</protein>
<dbReference type="EC" id="3.1.4.46" evidence="2"/>
<dbReference type="AlphaFoldDB" id="A0AAN7FZL4"/>
<dbReference type="Proteomes" id="UP001324115">
    <property type="component" value="Unassembled WGS sequence"/>
</dbReference>
<evidence type="ECO:0000256" key="4">
    <source>
        <dbReference type="ARBA" id="ARBA00022801"/>
    </source>
</evidence>
<comment type="similarity">
    <text evidence="1">Belongs to the glycerophosphoryl diester phosphodiesterase family.</text>
</comment>
<feature type="domain" description="GP-PDE" evidence="6">
    <location>
        <begin position="46"/>
        <end position="334"/>
    </location>
</feature>
<evidence type="ECO:0000256" key="5">
    <source>
        <dbReference type="ARBA" id="ARBA00047512"/>
    </source>
</evidence>
<dbReference type="FunFam" id="3.20.20.190:FF:000034">
    <property type="entry name" value="Glycerophosphodiester phosphodiesterase GDPD2"/>
    <property type="match status" value="1"/>
</dbReference>
<organism evidence="7 8">
    <name type="scientific">Quercus rubra</name>
    <name type="common">Northern red oak</name>
    <name type="synonym">Quercus borealis</name>
    <dbReference type="NCBI Taxonomy" id="3512"/>
    <lineage>
        <taxon>Eukaryota</taxon>
        <taxon>Viridiplantae</taxon>
        <taxon>Streptophyta</taxon>
        <taxon>Embryophyta</taxon>
        <taxon>Tracheophyta</taxon>
        <taxon>Spermatophyta</taxon>
        <taxon>Magnoliopsida</taxon>
        <taxon>eudicotyledons</taxon>
        <taxon>Gunneridae</taxon>
        <taxon>Pentapetalae</taxon>
        <taxon>rosids</taxon>
        <taxon>fabids</taxon>
        <taxon>Fagales</taxon>
        <taxon>Fagaceae</taxon>
        <taxon>Quercus</taxon>
    </lineage>
</organism>
<evidence type="ECO:0000256" key="3">
    <source>
        <dbReference type="ARBA" id="ARBA00022798"/>
    </source>
</evidence>
<evidence type="ECO:0000259" key="6">
    <source>
        <dbReference type="PROSITE" id="PS51704"/>
    </source>
</evidence>
<evidence type="ECO:0000256" key="1">
    <source>
        <dbReference type="ARBA" id="ARBA00007277"/>
    </source>
</evidence>
<dbReference type="EMBL" id="JAXUIC010000002">
    <property type="protein sequence ID" value="KAK4603195.1"/>
    <property type="molecule type" value="Genomic_DNA"/>
</dbReference>
<keyword evidence="3" id="KW-0319">Glycerol metabolism</keyword>
<dbReference type="GO" id="GO:0006071">
    <property type="term" value="P:glycerol metabolic process"/>
    <property type="evidence" value="ECO:0007669"/>
    <property type="project" value="UniProtKB-KW"/>
</dbReference>
<dbReference type="PANTHER" id="PTHR22958:SF1">
    <property type="entry name" value="GLYCEROPHOSPHOCHOLINE PHOSPHODIESTERASE GPCPD1"/>
    <property type="match status" value="1"/>
</dbReference>
<dbReference type="SUPFAM" id="SSF51695">
    <property type="entry name" value="PLC-like phosphodiesterases"/>
    <property type="match status" value="1"/>
</dbReference>
<keyword evidence="4" id="KW-0378">Hydrolase</keyword>
<proteinExistence type="inferred from homology"/>
<evidence type="ECO:0000313" key="8">
    <source>
        <dbReference type="Proteomes" id="UP001324115"/>
    </source>
</evidence>
<dbReference type="Gene3D" id="3.20.20.190">
    <property type="entry name" value="Phosphatidylinositol (PI) phosphodiesterase"/>
    <property type="match status" value="1"/>
</dbReference>
<name>A0AAN7FZL4_QUERU</name>
<keyword evidence="8" id="KW-1185">Reference proteome</keyword>
<comment type="catalytic activity">
    <reaction evidence="5">
        <text>a sn-glycero-3-phosphodiester + H2O = an alcohol + sn-glycerol 3-phosphate + H(+)</text>
        <dbReference type="Rhea" id="RHEA:12969"/>
        <dbReference type="ChEBI" id="CHEBI:15377"/>
        <dbReference type="ChEBI" id="CHEBI:15378"/>
        <dbReference type="ChEBI" id="CHEBI:30879"/>
        <dbReference type="ChEBI" id="CHEBI:57597"/>
        <dbReference type="ChEBI" id="CHEBI:83408"/>
        <dbReference type="EC" id="3.1.4.46"/>
    </reaction>
</comment>
<reference evidence="7 8" key="1">
    <citation type="journal article" date="2023" name="G3 (Bethesda)">
        <title>A haplotype-resolved chromosome-scale genome for Quercus rubra L. provides insights into the genetics of adaptive traits for red oak species.</title>
        <authorList>
            <person name="Kapoor B."/>
            <person name="Jenkins J."/>
            <person name="Schmutz J."/>
            <person name="Zhebentyayeva T."/>
            <person name="Kuelheim C."/>
            <person name="Coggeshall M."/>
            <person name="Heim C."/>
            <person name="Lasky J.R."/>
            <person name="Leites L."/>
            <person name="Islam-Faridi N."/>
            <person name="Romero-Severson J."/>
            <person name="DeLeo V.L."/>
            <person name="Lucas S.M."/>
            <person name="Lazic D."/>
            <person name="Gailing O."/>
            <person name="Carlson J."/>
            <person name="Staton M."/>
        </authorList>
    </citation>
    <scope>NUCLEOTIDE SEQUENCE [LARGE SCALE GENOMIC DNA]</scope>
    <source>
        <strain evidence="7">Pseudo-F2</strain>
    </source>
</reference>
<sequence>MALKAVHVSDVPNLDQVPENPSFSLYSTRLSKGVELGRSAYRIPKFLVIGHRGHGMNVLQSSDRRMRAFKENSISSFNAASCFPIDFIEFDVQVTRDDCPVIFHDDVILSEENGTVFEKRVTDLTLSEFLGYGPQREPNKQGKPLLRKIKNGNIVNWDVEKDDTLCTLKEVFQQVSPSLGFNIELKFDDHIVYDQDYLFRVLQAILQVVFEYANDRPIIFSSFQPDAALLVKKLQSTYPVFFLTNGGTEIYYDVRRNSLEDAVKLCLEGGLEGIVSEVKGVFRNPGAVTKIKEAKLSLLTYGKLNNVPEAVYMQNLMGIDGVIVDLVKEISEAVSNMIKPLKADEGESLSEGVEAKPQFSPRELAFLWKLIPELIEL</sequence>
<gene>
    <name evidence="7" type="ORF">RGQ29_011949</name>
</gene>
<accession>A0AAN7FZL4</accession>
<dbReference type="GO" id="GO:0008889">
    <property type="term" value="F:glycerophosphodiester phosphodiesterase activity"/>
    <property type="evidence" value="ECO:0007669"/>
    <property type="project" value="UniProtKB-EC"/>
</dbReference>
<dbReference type="Pfam" id="PF03009">
    <property type="entry name" value="GDPD"/>
    <property type="match status" value="1"/>
</dbReference>
<evidence type="ECO:0000313" key="7">
    <source>
        <dbReference type="EMBL" id="KAK4603195.1"/>
    </source>
</evidence>
<evidence type="ECO:0000256" key="2">
    <source>
        <dbReference type="ARBA" id="ARBA00012247"/>
    </source>
</evidence>
<comment type="caution">
    <text evidence="7">The sequence shown here is derived from an EMBL/GenBank/DDBJ whole genome shotgun (WGS) entry which is preliminary data.</text>
</comment>
<dbReference type="InterPro" id="IPR030395">
    <property type="entry name" value="GP_PDE_dom"/>
</dbReference>
<dbReference type="GO" id="GO:0046475">
    <property type="term" value="P:glycerophospholipid catabolic process"/>
    <property type="evidence" value="ECO:0007669"/>
    <property type="project" value="TreeGrafter"/>
</dbReference>
<dbReference type="PROSITE" id="PS51704">
    <property type="entry name" value="GP_PDE"/>
    <property type="match status" value="1"/>
</dbReference>
<dbReference type="InterPro" id="IPR017946">
    <property type="entry name" value="PLC-like_Pdiesterase_TIM-brl"/>
</dbReference>
<dbReference type="InterPro" id="IPR051578">
    <property type="entry name" value="GDPD"/>
</dbReference>
<dbReference type="PANTHER" id="PTHR22958">
    <property type="entry name" value="GLYCEROPHOSPHORYL DIESTER PHOSPHODIESTERASE"/>
    <property type="match status" value="1"/>
</dbReference>